<keyword evidence="2" id="KW-0812">Transmembrane</keyword>
<sequence length="248" mass="26004">MIAGIVVGAGSAQAAALTQVSAWARDVALAVPVDPDAPEAKRLLLEELSKPGYAEAQPSLFDRISQAIWEWLMSLFTGGGGTPDGLLPAIVVTIVVVAIVVALLIWGVPRLNRRSAGDPGVFSAEDERDARQIRVDAERAAHAGDWSLAIAERFRALARSLSERTIVTVTPGTTAHEVATRAATSFPASSDRLAHTARAFDEVRYLGEPGTAERYADIARLDDDLAGQAPVGFDSAPVDGASAAGGLR</sequence>
<dbReference type="STRING" id="123320.SAMN06309945_2240"/>
<dbReference type="AlphaFoldDB" id="A0A1T5KHB9"/>
<evidence type="ECO:0000313" key="5">
    <source>
        <dbReference type="Proteomes" id="UP000190857"/>
    </source>
</evidence>
<evidence type="ECO:0000313" key="4">
    <source>
        <dbReference type="EMBL" id="SKC63107.1"/>
    </source>
</evidence>
<organism evidence="4 5">
    <name type="scientific">Okibacterium fritillariae</name>
    <dbReference type="NCBI Taxonomy" id="123320"/>
    <lineage>
        <taxon>Bacteria</taxon>
        <taxon>Bacillati</taxon>
        <taxon>Actinomycetota</taxon>
        <taxon>Actinomycetes</taxon>
        <taxon>Micrococcales</taxon>
        <taxon>Microbacteriaceae</taxon>
        <taxon>Okibacterium</taxon>
    </lineage>
</organism>
<feature type="transmembrane region" description="Helical" evidence="2">
    <location>
        <begin position="85"/>
        <end position="106"/>
    </location>
</feature>
<protein>
    <recommendedName>
        <fullName evidence="3">Protein-glutamine gamma-glutamyltransferase-like C-terminal domain-containing protein</fullName>
    </recommendedName>
</protein>
<keyword evidence="2" id="KW-0472">Membrane</keyword>
<gene>
    <name evidence="4" type="ORF">SAMN06309945_2240</name>
</gene>
<dbReference type="OrthoDB" id="3389322at2"/>
<dbReference type="EMBL" id="FUZP01000002">
    <property type="protein sequence ID" value="SKC63107.1"/>
    <property type="molecule type" value="Genomic_DNA"/>
</dbReference>
<evidence type="ECO:0000256" key="1">
    <source>
        <dbReference type="SAM" id="MobiDB-lite"/>
    </source>
</evidence>
<name>A0A1T5KHB9_9MICO</name>
<dbReference type="Pfam" id="PF13559">
    <property type="entry name" value="DUF4129"/>
    <property type="match status" value="1"/>
</dbReference>
<dbReference type="Proteomes" id="UP000190857">
    <property type="component" value="Unassembled WGS sequence"/>
</dbReference>
<reference evidence="4 5" key="1">
    <citation type="submission" date="2017-02" db="EMBL/GenBank/DDBJ databases">
        <authorList>
            <person name="Peterson S.W."/>
        </authorList>
    </citation>
    <scope>NUCLEOTIDE SEQUENCE [LARGE SCALE GENOMIC DNA]</scope>
    <source>
        <strain evidence="4 5">VKM Ac-2059</strain>
    </source>
</reference>
<dbReference type="RefSeq" id="WP_079728289.1">
    <property type="nucleotide sequence ID" value="NZ_FUZP01000002.1"/>
</dbReference>
<proteinExistence type="predicted"/>
<evidence type="ECO:0000259" key="3">
    <source>
        <dbReference type="Pfam" id="PF13559"/>
    </source>
</evidence>
<accession>A0A1T5KHB9</accession>
<evidence type="ECO:0000256" key="2">
    <source>
        <dbReference type="SAM" id="Phobius"/>
    </source>
</evidence>
<feature type="domain" description="Protein-glutamine gamma-glutamyltransferase-like C-terminal" evidence="3">
    <location>
        <begin position="153"/>
        <end position="222"/>
    </location>
</feature>
<keyword evidence="2" id="KW-1133">Transmembrane helix</keyword>
<feature type="region of interest" description="Disordered" evidence="1">
    <location>
        <begin position="229"/>
        <end position="248"/>
    </location>
</feature>
<keyword evidence="5" id="KW-1185">Reference proteome</keyword>
<dbReference type="InterPro" id="IPR025403">
    <property type="entry name" value="TgpA-like_C"/>
</dbReference>